<feature type="domain" description="Mmc1 C-terminal" evidence="2">
    <location>
        <begin position="385"/>
        <end position="573"/>
    </location>
</feature>
<proteinExistence type="predicted"/>
<name>A0A9W9KQD1_9EURO</name>
<dbReference type="Pfam" id="PF23868">
    <property type="entry name" value="Mmc1_C"/>
    <property type="match status" value="1"/>
</dbReference>
<dbReference type="EMBL" id="JAPQKH010000002">
    <property type="protein sequence ID" value="KAJ5113953.1"/>
    <property type="molecule type" value="Genomic_DNA"/>
</dbReference>
<dbReference type="Proteomes" id="UP001149165">
    <property type="component" value="Unassembled WGS sequence"/>
</dbReference>
<organism evidence="3 4">
    <name type="scientific">Penicillium angulare</name>
    <dbReference type="NCBI Taxonomy" id="116970"/>
    <lineage>
        <taxon>Eukaryota</taxon>
        <taxon>Fungi</taxon>
        <taxon>Dikarya</taxon>
        <taxon>Ascomycota</taxon>
        <taxon>Pezizomycotina</taxon>
        <taxon>Eurotiomycetes</taxon>
        <taxon>Eurotiomycetidae</taxon>
        <taxon>Eurotiales</taxon>
        <taxon>Aspergillaceae</taxon>
        <taxon>Penicillium</taxon>
    </lineage>
</organism>
<dbReference type="Pfam" id="PF23867">
    <property type="entry name" value="Mmc1_N"/>
    <property type="match status" value="1"/>
</dbReference>
<evidence type="ECO:0000313" key="4">
    <source>
        <dbReference type="Proteomes" id="UP001149165"/>
    </source>
</evidence>
<gene>
    <name evidence="3" type="ORF">N7456_002487</name>
</gene>
<accession>A0A9W9KQD1</accession>
<dbReference type="OrthoDB" id="5319015at2759"/>
<protein>
    <recommendedName>
        <fullName evidence="2">Mmc1 C-terminal domain-containing protein</fullName>
    </recommendedName>
</protein>
<keyword evidence="4" id="KW-1185">Reference proteome</keyword>
<feature type="region of interest" description="Disordered" evidence="1">
    <location>
        <begin position="460"/>
        <end position="482"/>
    </location>
</feature>
<dbReference type="PANTHER" id="PTHR38644">
    <property type="entry name" value="EXPRESSED PROTEIN"/>
    <property type="match status" value="1"/>
</dbReference>
<comment type="caution">
    <text evidence="3">The sequence shown here is derived from an EMBL/GenBank/DDBJ whole genome shotgun (WGS) entry which is preliminary data.</text>
</comment>
<reference evidence="3" key="1">
    <citation type="submission" date="2022-11" db="EMBL/GenBank/DDBJ databases">
        <authorList>
            <person name="Petersen C."/>
        </authorList>
    </citation>
    <scope>NUCLEOTIDE SEQUENCE</scope>
    <source>
        <strain evidence="3">IBT 30069</strain>
    </source>
</reference>
<dbReference type="InterPro" id="IPR056196">
    <property type="entry name" value="Mmc1_C"/>
</dbReference>
<evidence type="ECO:0000259" key="2">
    <source>
        <dbReference type="Pfam" id="PF23868"/>
    </source>
</evidence>
<sequence length="618" mass="68004">MPARVRSTLQRSLAHPLDSACHSLPKCGRTPSTRAYTNSARISTIAPARRSNRLPRSCIRPVPRFYTTSTAISSVPPRFKELHDALSGVKDAAIQQVSVSRLQLALRGLESEKPLIRVAVLGLDNVDSARKLVRLLLADPLGQREDWEDILDGHEADPSRGLLIRYGETSESIPNDLLPTIAIRSPLLKKGNLEILVSSIGSESNSKGTTLAANTFLVPTISIPISHSGRHNLIRYPVHRSIVCGKGTDGLLAFSSLIGQSDLKNEVESVRGAIELSVESQKSNGGRLSFVDIDRAASALDSIRESVKNATDYERGWTGSGVQPVIDWLALTSQSADENSLNPTLVPLIESLLDAADEGVAARDAKALETQTTGMVDQNVRFELERGVTSWAERAHSELRGSLEAGFADSRWKGLAWWKLFWRVDDVGMITSEILEKRFLNRAEREAIWSSGKYQQAGLLDQPSLSPESPSPTPTQSIPPPWPTQIPDMRTKLLTNTVPSLQALAQRLVLFSVSTTTLTSALSVLTYLSIPTASMYESCTIAAVGLIYCLRRQQKKWASARGFWEEEVREEGRTSLRETEDLMRSIVREGGKEAEDMTDHRARDAVSRARKALEDMKV</sequence>
<evidence type="ECO:0000256" key="1">
    <source>
        <dbReference type="SAM" id="MobiDB-lite"/>
    </source>
</evidence>
<evidence type="ECO:0000313" key="3">
    <source>
        <dbReference type="EMBL" id="KAJ5113953.1"/>
    </source>
</evidence>
<feature type="compositionally biased region" description="Pro residues" evidence="1">
    <location>
        <begin position="469"/>
        <end position="482"/>
    </location>
</feature>
<dbReference type="PANTHER" id="PTHR38644:SF1">
    <property type="entry name" value="EXPRESSED PROTEIN"/>
    <property type="match status" value="1"/>
</dbReference>
<dbReference type="AlphaFoldDB" id="A0A9W9KQD1"/>
<reference evidence="3" key="2">
    <citation type="journal article" date="2023" name="IMA Fungus">
        <title>Comparative genomic study of the Penicillium genus elucidates a diverse pangenome and 15 lateral gene transfer events.</title>
        <authorList>
            <person name="Petersen C."/>
            <person name="Sorensen T."/>
            <person name="Nielsen M.R."/>
            <person name="Sondergaard T.E."/>
            <person name="Sorensen J.L."/>
            <person name="Fitzpatrick D.A."/>
            <person name="Frisvad J.C."/>
            <person name="Nielsen K.L."/>
        </authorList>
    </citation>
    <scope>NUCLEOTIDE SEQUENCE</scope>
    <source>
        <strain evidence="3">IBT 30069</strain>
    </source>
</reference>